<dbReference type="PANTHER" id="PTHR43248:SF30">
    <property type="entry name" value="AB HYDROLASE-1 DOMAIN-CONTAINING PROTEIN"/>
    <property type="match status" value="1"/>
</dbReference>
<protein>
    <submittedName>
        <fullName evidence="6">Tripeptidyl aminopeptidase</fullName>
    </submittedName>
</protein>
<dbReference type="Proteomes" id="UP000544331">
    <property type="component" value="Unassembled WGS sequence"/>
</dbReference>
<evidence type="ECO:0000256" key="1">
    <source>
        <dbReference type="ARBA" id="ARBA00010088"/>
    </source>
</evidence>
<feature type="signal peptide" evidence="3">
    <location>
        <begin position="1"/>
        <end position="18"/>
    </location>
</feature>
<feature type="domain" description="Peptidase S33 tripeptidyl aminopeptidase-like C-terminal" evidence="5">
    <location>
        <begin position="406"/>
        <end position="500"/>
    </location>
</feature>
<comment type="caution">
    <text evidence="6">The sequence shown here is derived from an EMBL/GenBank/DDBJ whole genome shotgun (WGS) entry which is preliminary data.</text>
</comment>
<evidence type="ECO:0000256" key="2">
    <source>
        <dbReference type="ARBA" id="ARBA00022801"/>
    </source>
</evidence>
<name>A0A8H6DAL8_9HYPO</name>
<keyword evidence="2" id="KW-0378">Hydrolase</keyword>
<keyword evidence="3" id="KW-0732">Signal</keyword>
<dbReference type="Gene3D" id="3.40.50.1820">
    <property type="entry name" value="alpha/beta hydrolase"/>
    <property type="match status" value="1"/>
</dbReference>
<evidence type="ECO:0000256" key="3">
    <source>
        <dbReference type="SAM" id="SignalP"/>
    </source>
</evidence>
<organism evidence="6 7">
    <name type="scientific">Fusarium mundagurra</name>
    <dbReference type="NCBI Taxonomy" id="1567541"/>
    <lineage>
        <taxon>Eukaryota</taxon>
        <taxon>Fungi</taxon>
        <taxon>Dikarya</taxon>
        <taxon>Ascomycota</taxon>
        <taxon>Pezizomycotina</taxon>
        <taxon>Sordariomycetes</taxon>
        <taxon>Hypocreomycetidae</taxon>
        <taxon>Hypocreales</taxon>
        <taxon>Nectriaceae</taxon>
        <taxon>Fusarium</taxon>
        <taxon>Fusarium fujikuroi species complex</taxon>
    </lineage>
</organism>
<keyword evidence="6" id="KW-0031">Aminopeptidase</keyword>
<dbReference type="GO" id="GO:0004177">
    <property type="term" value="F:aminopeptidase activity"/>
    <property type="evidence" value="ECO:0007669"/>
    <property type="project" value="UniProtKB-KW"/>
</dbReference>
<dbReference type="PANTHER" id="PTHR43248">
    <property type="entry name" value="2-SUCCINYL-6-HYDROXY-2,4-CYCLOHEXADIENE-1-CARBOXYLATE SYNTHASE"/>
    <property type="match status" value="1"/>
</dbReference>
<dbReference type="InterPro" id="IPR051601">
    <property type="entry name" value="Serine_prot/Carboxylest_S33"/>
</dbReference>
<keyword evidence="6" id="KW-0645">Protease</keyword>
<dbReference type="AlphaFoldDB" id="A0A8H6DAL8"/>
<reference evidence="6 7" key="1">
    <citation type="submission" date="2020-05" db="EMBL/GenBank/DDBJ databases">
        <title>Identification and distribution of gene clusters putatively required for synthesis of sphingolipid metabolism inhibitors in phylogenetically diverse species of the filamentous fungus Fusarium.</title>
        <authorList>
            <person name="Kim H.-S."/>
            <person name="Busman M."/>
            <person name="Brown D.W."/>
            <person name="Divon H."/>
            <person name="Uhlig S."/>
            <person name="Proctor R.H."/>
        </authorList>
    </citation>
    <scope>NUCLEOTIDE SEQUENCE [LARGE SCALE GENOMIC DNA]</scope>
    <source>
        <strain evidence="6 7">NRRL 66235</strain>
    </source>
</reference>
<evidence type="ECO:0000313" key="6">
    <source>
        <dbReference type="EMBL" id="KAF5710516.1"/>
    </source>
</evidence>
<keyword evidence="7" id="KW-1185">Reference proteome</keyword>
<dbReference type="InterPro" id="IPR013595">
    <property type="entry name" value="Pept_S33_TAP-like_C"/>
</dbReference>
<comment type="similarity">
    <text evidence="1">Belongs to the peptidase S33 family.</text>
</comment>
<evidence type="ECO:0000259" key="5">
    <source>
        <dbReference type="Pfam" id="PF08386"/>
    </source>
</evidence>
<feature type="chain" id="PRO_5034188360" evidence="3">
    <location>
        <begin position="19"/>
        <end position="503"/>
    </location>
</feature>
<proteinExistence type="inferred from homology"/>
<dbReference type="SUPFAM" id="SSF53474">
    <property type="entry name" value="alpha/beta-Hydrolases"/>
    <property type="match status" value="1"/>
</dbReference>
<evidence type="ECO:0000259" key="4">
    <source>
        <dbReference type="Pfam" id="PF00561"/>
    </source>
</evidence>
<sequence>MALLKSIVLFGLLQFVNAAATKSSAPKISWGECPLGVAPGVDCGKINVPLAYQSGNSTSAKGDDTVELVFTRLNHTGKGEKHGALFFNPGGPGASSALLVAASPYVPVISFSDELRDAYDIIGLDPRGVGVSSPVRCDPKVFNKRVKTFVTTDEEYDALFNYSRSVGESCAKLTGPLINHLDSVHVAKDHEVVRKALGVEKFNLLGLSYGTLLGATYASLFPNSVGRMALDANVDHSQSEIATLLAKATTYETVLDQFFKWCDHNSTCALHGKNASRVWDETLARADAKAIPAPGCNGTCRSDVTGEELRYNAQGLLTFVDVDLGSGTWATLGDAILEASKGNATALSTFTPSSEDLNNPGGSPYGLLAIGCQDWLHKSKTSVDLRQKLISAATFAPRTRGATQAYYYESACIGWPAPLTNPQGPLADGIKHAPTVLLAASVYDPDTSPTWSEGVREQLTHRVSITRNGAGHTSHYLKGDTSKAMDRYLATGKLPRDGTVYRT</sequence>
<dbReference type="EMBL" id="JAAOAN010000331">
    <property type="protein sequence ID" value="KAF5710516.1"/>
    <property type="molecule type" value="Genomic_DNA"/>
</dbReference>
<feature type="domain" description="AB hydrolase-1" evidence="4">
    <location>
        <begin position="84"/>
        <end position="284"/>
    </location>
</feature>
<accession>A0A8H6DAL8</accession>
<evidence type="ECO:0000313" key="7">
    <source>
        <dbReference type="Proteomes" id="UP000544331"/>
    </source>
</evidence>
<dbReference type="InterPro" id="IPR029058">
    <property type="entry name" value="AB_hydrolase_fold"/>
</dbReference>
<dbReference type="Pfam" id="PF00561">
    <property type="entry name" value="Abhydrolase_1"/>
    <property type="match status" value="1"/>
</dbReference>
<gene>
    <name evidence="6" type="ORF">FMUND_9438</name>
</gene>
<dbReference type="OrthoDB" id="425534at2759"/>
<dbReference type="Pfam" id="PF08386">
    <property type="entry name" value="Abhydrolase_4"/>
    <property type="match status" value="1"/>
</dbReference>
<dbReference type="InterPro" id="IPR000073">
    <property type="entry name" value="AB_hydrolase_1"/>
</dbReference>